<dbReference type="InterPro" id="IPR032675">
    <property type="entry name" value="LRR_dom_sf"/>
</dbReference>
<keyword evidence="8" id="KW-0175">Coiled coil</keyword>
<keyword evidence="4" id="KW-0677">Repeat</keyword>
<organism evidence="13 14">
    <name type="scientific">Solanum verrucosum</name>
    <dbReference type="NCBI Taxonomy" id="315347"/>
    <lineage>
        <taxon>Eukaryota</taxon>
        <taxon>Viridiplantae</taxon>
        <taxon>Streptophyta</taxon>
        <taxon>Embryophyta</taxon>
        <taxon>Tracheophyta</taxon>
        <taxon>Spermatophyta</taxon>
        <taxon>Magnoliopsida</taxon>
        <taxon>eudicotyledons</taxon>
        <taxon>Gunneridae</taxon>
        <taxon>Pentapetalae</taxon>
        <taxon>asterids</taxon>
        <taxon>lamiids</taxon>
        <taxon>Solanales</taxon>
        <taxon>Solanaceae</taxon>
        <taxon>Solanoideae</taxon>
        <taxon>Solaneae</taxon>
        <taxon>Solanum</taxon>
    </lineage>
</organism>
<evidence type="ECO:0000256" key="4">
    <source>
        <dbReference type="ARBA" id="ARBA00022737"/>
    </source>
</evidence>
<sequence>MLSITIELSSKSVVIFEEDEQLLMENILGGTDQLGVIAIVGMPGHGKTTLAKKLYHHENTVNRFDVRSWCTCVSKVYDRRKILLELLGYDEYERRVEIEKSEDELIQQVQRCFEKRRFFIVIDDVWSTAVYDDLVSFFPNNNSRSRIIITTRLDELVNSSVNYSFCYTHRLSFIAEDRSWLLLRNIVFKQENSCCPQELEEIGKQIAKSCAGLPLAIVLIGGLLARLDKKKGYWTKVAQWLSASAKVAGEAEWYMDIIELSYKHLPSYLKLCFRYFGMFLEDEEVSVKKLMRIWAAEGFVQSNEARSAEIVAMDYLIDLITSNLVVVAERFPLGDMKSVCLHDLVQDFCLNKAKEENFSLKVDRSHAFVPSTSNSASSDVQRFLVCSKMQHFIKWLHPTQRIHTLRLHAHNINEFYNITDGETNKFILPCGAFTSDLFKLSLTVLDLRNTVIDASALEDITSLIHLRYLSIFGNFSEIPPAISNLTNLETFVARSKSGNLTLPGSIWDMINLKHVDTSEAMIFNSTVEVEKEGVFELEKLESFSKVVIVNGADICEMCNKAPNLVQLELIVEQWDNLFSSLNCLIYLETLSIYHRGDFPMSGTNMMFLQCLKELTLSSCGFSWDEISTIGTLHNLEVLSILLSAFTGKKWTVGVGGFLNLRQLKLEHSSIKHWNMSVDSFPCLEQLVLRWCGELEEIPASFGSMPSLQKIEAQACCPSARKSAVKIRNMQRDDMKNLDFKVIIYLD</sequence>
<evidence type="ECO:0000259" key="10">
    <source>
        <dbReference type="Pfam" id="PF00931"/>
    </source>
</evidence>
<dbReference type="PRINTS" id="PR00364">
    <property type="entry name" value="DISEASERSIST"/>
</dbReference>
<dbReference type="PANTHER" id="PTHR23155:SF1228">
    <property type="entry name" value="NB-ARC DOMAIN CONTAINING PROTEIN, EXPRESSED"/>
    <property type="match status" value="1"/>
</dbReference>
<evidence type="ECO:0000256" key="5">
    <source>
        <dbReference type="ARBA" id="ARBA00022741"/>
    </source>
</evidence>
<dbReference type="InterPro" id="IPR002182">
    <property type="entry name" value="NB-ARC"/>
</dbReference>
<dbReference type="GO" id="GO:0005524">
    <property type="term" value="F:ATP binding"/>
    <property type="evidence" value="ECO:0007669"/>
    <property type="project" value="UniProtKB-KW"/>
</dbReference>
<dbReference type="Pfam" id="PF00931">
    <property type="entry name" value="NB-ARC"/>
    <property type="match status" value="1"/>
</dbReference>
<proteinExistence type="inferred from homology"/>
<keyword evidence="7" id="KW-0067">ATP-binding</keyword>
<dbReference type="InterPro" id="IPR055414">
    <property type="entry name" value="LRR_R13L4/SHOC2-like"/>
</dbReference>
<dbReference type="InterPro" id="IPR036388">
    <property type="entry name" value="WH-like_DNA-bd_sf"/>
</dbReference>
<dbReference type="GO" id="GO:0098542">
    <property type="term" value="P:defense response to other organism"/>
    <property type="evidence" value="ECO:0007669"/>
    <property type="project" value="TreeGrafter"/>
</dbReference>
<protein>
    <recommendedName>
        <fullName evidence="15">NB-ARC domain-containing protein</fullName>
    </recommendedName>
</protein>
<evidence type="ECO:0000256" key="6">
    <source>
        <dbReference type="ARBA" id="ARBA00022821"/>
    </source>
</evidence>
<dbReference type="Gene3D" id="1.10.8.430">
    <property type="entry name" value="Helical domain of apoptotic protease-activating factors"/>
    <property type="match status" value="1"/>
</dbReference>
<evidence type="ECO:0000256" key="7">
    <source>
        <dbReference type="ARBA" id="ARBA00022840"/>
    </source>
</evidence>
<dbReference type="GO" id="GO:0016020">
    <property type="term" value="C:membrane"/>
    <property type="evidence" value="ECO:0007669"/>
    <property type="project" value="UniProtKB-SubCell"/>
</dbReference>
<dbReference type="InterPro" id="IPR058922">
    <property type="entry name" value="WHD_DRP"/>
</dbReference>
<keyword evidence="3" id="KW-0433">Leucine-rich repeat</keyword>
<evidence type="ECO:0000313" key="13">
    <source>
        <dbReference type="EMBL" id="WMV15576.1"/>
    </source>
</evidence>
<dbReference type="InterPro" id="IPR044974">
    <property type="entry name" value="Disease_R_plants"/>
</dbReference>
<feature type="domain" description="Disease resistance protein winged helix" evidence="11">
    <location>
        <begin position="278"/>
        <end position="348"/>
    </location>
</feature>
<comment type="similarity">
    <text evidence="2">Belongs to the disease resistance NB-LRR family.</text>
</comment>
<dbReference type="EMBL" id="CP133613">
    <property type="protein sequence ID" value="WMV15576.1"/>
    <property type="molecule type" value="Genomic_DNA"/>
</dbReference>
<comment type="subcellular location">
    <subcellularLocation>
        <location evidence="1">Membrane</location>
        <topology evidence="1">Peripheral membrane protein</topology>
    </subcellularLocation>
</comment>
<evidence type="ECO:0000313" key="14">
    <source>
        <dbReference type="Proteomes" id="UP001234989"/>
    </source>
</evidence>
<keyword evidence="9" id="KW-0472">Membrane</keyword>
<evidence type="ECO:0000259" key="12">
    <source>
        <dbReference type="Pfam" id="PF23598"/>
    </source>
</evidence>
<keyword evidence="5" id="KW-0547">Nucleotide-binding</keyword>
<evidence type="ECO:0000256" key="9">
    <source>
        <dbReference type="ARBA" id="ARBA00023136"/>
    </source>
</evidence>
<name>A0AAF0TE22_SOLVR</name>
<evidence type="ECO:0000259" key="11">
    <source>
        <dbReference type="Pfam" id="PF23559"/>
    </source>
</evidence>
<dbReference type="Pfam" id="PF23598">
    <property type="entry name" value="LRR_14"/>
    <property type="match status" value="1"/>
</dbReference>
<evidence type="ECO:0000256" key="1">
    <source>
        <dbReference type="ARBA" id="ARBA00004170"/>
    </source>
</evidence>
<accession>A0AAF0TE22</accession>
<evidence type="ECO:0008006" key="15">
    <source>
        <dbReference type="Google" id="ProtNLM"/>
    </source>
</evidence>
<keyword evidence="6" id="KW-0611">Plant defense</keyword>
<dbReference type="SUPFAM" id="SSF52058">
    <property type="entry name" value="L domain-like"/>
    <property type="match status" value="1"/>
</dbReference>
<gene>
    <name evidence="13" type="ORF">MTR67_008961</name>
</gene>
<dbReference type="Gene3D" id="1.10.10.10">
    <property type="entry name" value="Winged helix-like DNA-binding domain superfamily/Winged helix DNA-binding domain"/>
    <property type="match status" value="1"/>
</dbReference>
<dbReference type="Gene3D" id="3.80.10.10">
    <property type="entry name" value="Ribonuclease Inhibitor"/>
    <property type="match status" value="1"/>
</dbReference>
<feature type="domain" description="Disease resistance R13L4/SHOC-2-like LRR" evidence="12">
    <location>
        <begin position="442"/>
        <end position="721"/>
    </location>
</feature>
<feature type="domain" description="NB-ARC" evidence="10">
    <location>
        <begin position="28"/>
        <end position="191"/>
    </location>
</feature>
<evidence type="ECO:0000256" key="2">
    <source>
        <dbReference type="ARBA" id="ARBA00008894"/>
    </source>
</evidence>
<evidence type="ECO:0000256" key="8">
    <source>
        <dbReference type="ARBA" id="ARBA00023054"/>
    </source>
</evidence>
<dbReference type="Proteomes" id="UP001234989">
    <property type="component" value="Chromosome 2"/>
</dbReference>
<keyword evidence="14" id="KW-1185">Reference proteome</keyword>
<dbReference type="Pfam" id="PF23559">
    <property type="entry name" value="WHD_DRP"/>
    <property type="match status" value="1"/>
</dbReference>
<dbReference type="InterPro" id="IPR042197">
    <property type="entry name" value="Apaf_helical"/>
</dbReference>
<dbReference type="PANTHER" id="PTHR23155">
    <property type="entry name" value="DISEASE RESISTANCE PROTEIN RP"/>
    <property type="match status" value="1"/>
</dbReference>
<dbReference type="GO" id="GO:0043531">
    <property type="term" value="F:ADP binding"/>
    <property type="evidence" value="ECO:0007669"/>
    <property type="project" value="InterPro"/>
</dbReference>
<dbReference type="AlphaFoldDB" id="A0AAF0TE22"/>
<dbReference type="InterPro" id="IPR027417">
    <property type="entry name" value="P-loop_NTPase"/>
</dbReference>
<reference evidence="13" key="1">
    <citation type="submission" date="2023-08" db="EMBL/GenBank/DDBJ databases">
        <title>A de novo genome assembly of Solanum verrucosum Schlechtendal, a Mexican diploid species geographically isolated from the other diploid A-genome species in potato relatives.</title>
        <authorList>
            <person name="Hosaka K."/>
        </authorList>
    </citation>
    <scope>NUCLEOTIDE SEQUENCE</scope>
    <source>
        <tissue evidence="13">Young leaves</tissue>
    </source>
</reference>
<dbReference type="Gene3D" id="3.40.50.300">
    <property type="entry name" value="P-loop containing nucleotide triphosphate hydrolases"/>
    <property type="match status" value="1"/>
</dbReference>
<evidence type="ECO:0000256" key="3">
    <source>
        <dbReference type="ARBA" id="ARBA00022614"/>
    </source>
</evidence>
<dbReference type="SUPFAM" id="SSF52540">
    <property type="entry name" value="P-loop containing nucleoside triphosphate hydrolases"/>
    <property type="match status" value="1"/>
</dbReference>
<dbReference type="FunFam" id="1.10.10.10:FF:000322">
    <property type="entry name" value="Probable disease resistance protein At1g63360"/>
    <property type="match status" value="1"/>
</dbReference>